<accession>A0A6J7APC0</accession>
<dbReference type="AlphaFoldDB" id="A0A6J7APC0"/>
<dbReference type="EMBL" id="CAFABE010000145">
    <property type="protein sequence ID" value="CAB4834801.1"/>
    <property type="molecule type" value="Genomic_DNA"/>
</dbReference>
<evidence type="ECO:0000313" key="1">
    <source>
        <dbReference type="EMBL" id="CAB4834801.1"/>
    </source>
</evidence>
<name>A0A6J7APC0_9ZZZZ</name>
<organism evidence="1">
    <name type="scientific">freshwater metagenome</name>
    <dbReference type="NCBI Taxonomy" id="449393"/>
    <lineage>
        <taxon>unclassified sequences</taxon>
        <taxon>metagenomes</taxon>
        <taxon>ecological metagenomes</taxon>
    </lineage>
</organism>
<gene>
    <name evidence="1" type="ORF">UFOPK3164_01755</name>
</gene>
<proteinExistence type="predicted"/>
<protein>
    <submittedName>
        <fullName evidence="1">Unannotated protein</fullName>
    </submittedName>
</protein>
<reference evidence="1" key="1">
    <citation type="submission" date="2020-05" db="EMBL/GenBank/DDBJ databases">
        <authorList>
            <person name="Chiriac C."/>
            <person name="Salcher M."/>
            <person name="Ghai R."/>
            <person name="Kavagutti S V."/>
        </authorList>
    </citation>
    <scope>NUCLEOTIDE SEQUENCE</scope>
</reference>
<sequence length="76" mass="8270">MELFNGVRSSLNQDLIAPFEVGAPKVLQGEVHELKIGAGCPIKNHDPLAERGEIWVARGGQPGEGRSFFSHKEPGY</sequence>